<keyword evidence="4" id="KW-1185">Reference proteome</keyword>
<organism evidence="3 4">
    <name type="scientific">Filifactor alocis (strain ATCC 35896 / CCUG 47790 / D40 B5)</name>
    <name type="common">Fusobacterium alocis</name>
    <dbReference type="NCBI Taxonomy" id="546269"/>
    <lineage>
        <taxon>Bacteria</taxon>
        <taxon>Bacillati</taxon>
        <taxon>Bacillota</taxon>
        <taxon>Clostridia</taxon>
        <taxon>Peptostreptococcales</taxon>
        <taxon>Filifactoraceae</taxon>
        <taxon>Filifactor</taxon>
    </lineage>
</organism>
<dbReference type="InterPro" id="IPR036390">
    <property type="entry name" value="WH_DNA-bd_sf"/>
</dbReference>
<feature type="domain" description="WYL" evidence="1">
    <location>
        <begin position="144"/>
        <end position="216"/>
    </location>
</feature>
<gene>
    <name evidence="3" type="ordered locus">HMPREF0389_01104</name>
</gene>
<dbReference type="Pfam" id="PF13280">
    <property type="entry name" value="WYL"/>
    <property type="match status" value="1"/>
</dbReference>
<dbReference type="Proteomes" id="UP000007468">
    <property type="component" value="Chromosome"/>
</dbReference>
<dbReference type="RefSeq" id="WP_014263086.1">
    <property type="nucleotide sequence ID" value="NC_016630.1"/>
</dbReference>
<sequence>MAKGRNQKLKLLYLTKIFMEKTDESHALTLAEITSLLNGYEVTADRKTLYLDFEELKHYGLDIISEQRSKTVVYYLASRDFELAELKLLVDSVQSSKFITEKKSNSLIKKLESLVSEHESKQLHRQVITSGRVKTMNESILINVDSIHSAINNNRQISFQYFQWTPDKQRELRHDGQQYTISPWHLVWDNDNYYMIGYDSDSEMIKHFRVDKMLRISSGNEKREGLKKMKEFNIATYSRTLFGMLGGESTRVTLQCHNSMAGVIIDRFGKDTVMLRHDDEHFIAYVEVVPSDQFLGWIIGLSSYVQIMEPSSVVKRIKDLLSKQMELYR</sequence>
<dbReference type="Pfam" id="PF25583">
    <property type="entry name" value="WCX"/>
    <property type="match status" value="1"/>
</dbReference>
<dbReference type="eggNOG" id="COG2378">
    <property type="taxonomic scope" value="Bacteria"/>
</dbReference>
<dbReference type="PANTHER" id="PTHR34580">
    <property type="match status" value="1"/>
</dbReference>
<dbReference type="SUPFAM" id="SSF46785">
    <property type="entry name" value="Winged helix' DNA-binding domain"/>
    <property type="match status" value="1"/>
</dbReference>
<dbReference type="InterPro" id="IPR026881">
    <property type="entry name" value="WYL_dom"/>
</dbReference>
<name>D6GQX7_FILAD</name>
<feature type="domain" description="WCX" evidence="2">
    <location>
        <begin position="250"/>
        <end position="322"/>
    </location>
</feature>
<protein>
    <submittedName>
        <fullName evidence="3">Uncharacterized protein</fullName>
    </submittedName>
</protein>
<dbReference type="PROSITE" id="PS52050">
    <property type="entry name" value="WYL"/>
    <property type="match status" value="1"/>
</dbReference>
<dbReference type="EMBL" id="CP002390">
    <property type="protein sequence ID" value="EFE29180.1"/>
    <property type="molecule type" value="Genomic_DNA"/>
</dbReference>
<dbReference type="InterPro" id="IPR057727">
    <property type="entry name" value="WCX_dom"/>
</dbReference>
<dbReference type="OrthoDB" id="9772503at2"/>
<dbReference type="STRING" id="546269.HMPREF0389_01104"/>
<dbReference type="InterPro" id="IPR051534">
    <property type="entry name" value="CBASS_pafABC_assoc_protein"/>
</dbReference>
<dbReference type="KEGG" id="faa:HMPREF0389_01104"/>
<dbReference type="PANTHER" id="PTHR34580:SF1">
    <property type="entry name" value="PROTEIN PAFC"/>
    <property type="match status" value="1"/>
</dbReference>
<evidence type="ECO:0000259" key="1">
    <source>
        <dbReference type="Pfam" id="PF13280"/>
    </source>
</evidence>
<proteinExistence type="predicted"/>
<dbReference type="AlphaFoldDB" id="D6GQX7"/>
<evidence type="ECO:0000259" key="2">
    <source>
        <dbReference type="Pfam" id="PF25583"/>
    </source>
</evidence>
<dbReference type="PATRIC" id="fig|546269.5.peg.1633"/>
<reference evidence="4" key="1">
    <citation type="submission" date="2010-12" db="EMBL/GenBank/DDBJ databases">
        <title>The genome sequence of Filifactor alocis strain ATCC 35896.</title>
        <authorList>
            <consortium name="The Broad Institute Genome Sequencing Platform"/>
            <person name="Ward D."/>
            <person name="Earl A."/>
            <person name="Feldgarden M."/>
            <person name="Young S.K."/>
            <person name="Gargeya S."/>
            <person name="Zeng Q."/>
            <person name="Alvarado L."/>
            <person name="Berlin A."/>
            <person name="Bochicchio J."/>
            <person name="Chapman S.B."/>
            <person name="Chen Z."/>
            <person name="Freedman E."/>
            <person name="Gellesch M."/>
            <person name="Goldberg J."/>
            <person name="Griggs A."/>
            <person name="Gujja S."/>
            <person name="Heilman E."/>
            <person name="Heiman D."/>
            <person name="Howarth C."/>
            <person name="Mehta T."/>
            <person name="Neiman D."/>
            <person name="Pearson M."/>
            <person name="Roberts A."/>
            <person name="Saif S."/>
            <person name="Shea T."/>
            <person name="Shenoy N."/>
            <person name="Sisk P."/>
            <person name="Stolte C."/>
            <person name="Sykes S."/>
            <person name="White J."/>
            <person name="Yandava C."/>
            <person name="Izard J."/>
            <person name="Blanton J.M."/>
            <person name="Baranova O.V."/>
            <person name="Tanner A.C."/>
            <person name="Dewhirst F.E."/>
            <person name="Haas B."/>
            <person name="Nusbaum C."/>
            <person name="Birren B."/>
        </authorList>
    </citation>
    <scope>NUCLEOTIDE SEQUENCE [LARGE SCALE GENOMIC DNA]</scope>
    <source>
        <strain evidence="4">ATCC 35896 / D40 B5</strain>
    </source>
</reference>
<accession>D6GQX7</accession>
<evidence type="ECO:0000313" key="4">
    <source>
        <dbReference type="Proteomes" id="UP000007468"/>
    </source>
</evidence>
<evidence type="ECO:0000313" key="3">
    <source>
        <dbReference type="EMBL" id="EFE29180.1"/>
    </source>
</evidence>